<dbReference type="InterPro" id="IPR050452">
    <property type="entry name" value="Metacaspase"/>
</dbReference>
<dbReference type="InterPro" id="IPR011600">
    <property type="entry name" value="Pept_C14_caspase"/>
</dbReference>
<sequence length="263" mass="29876">MAYQAKYNVSFSDYATSGVAKDLERMKRIALRNGHIFEKITNEDATVENIKKKISEIGGIIKEGDTFVFYFSGHGAELPDQNGDEESKFDQVLAAYDDYLVDDEVYKLLNRYFQKTKNIMIVDACHSSSSYKINKSFLDFKIDKNKRLRFQNEIIADRQLEKQNSLICDFGNIEDINEDFNLIYIGAAEDSAEASGGSNGGLLTINLESIIINAMAVGNWNSYTYPRLACELRTRISLMQNVQYHEIGKSVNKYANTIPFKTL</sequence>
<dbReference type="SUPFAM" id="SSF52129">
    <property type="entry name" value="Caspase-like"/>
    <property type="match status" value="1"/>
</dbReference>
<evidence type="ECO:0000259" key="1">
    <source>
        <dbReference type="Pfam" id="PF00656"/>
    </source>
</evidence>
<gene>
    <name evidence="2" type="ORF">GCM10022423_29560</name>
</gene>
<evidence type="ECO:0000313" key="2">
    <source>
        <dbReference type="EMBL" id="GAA3773186.1"/>
    </source>
</evidence>
<comment type="caution">
    <text evidence="2">The sequence shown here is derived from an EMBL/GenBank/DDBJ whole genome shotgun (WGS) entry which is preliminary data.</text>
</comment>
<dbReference type="PANTHER" id="PTHR48104:SF30">
    <property type="entry name" value="METACASPASE-1"/>
    <property type="match status" value="1"/>
</dbReference>
<dbReference type="Proteomes" id="UP001500748">
    <property type="component" value="Unassembled WGS sequence"/>
</dbReference>
<reference evidence="3" key="1">
    <citation type="journal article" date="2019" name="Int. J. Syst. Evol. Microbiol.">
        <title>The Global Catalogue of Microorganisms (GCM) 10K type strain sequencing project: providing services to taxonomists for standard genome sequencing and annotation.</title>
        <authorList>
            <consortium name="The Broad Institute Genomics Platform"/>
            <consortium name="The Broad Institute Genome Sequencing Center for Infectious Disease"/>
            <person name="Wu L."/>
            <person name="Ma J."/>
        </authorList>
    </citation>
    <scope>NUCLEOTIDE SEQUENCE [LARGE SCALE GENOMIC DNA]</scope>
    <source>
        <strain evidence="3">JCM 17337</strain>
    </source>
</reference>
<proteinExistence type="predicted"/>
<dbReference type="EMBL" id="BAABDU010000004">
    <property type="protein sequence ID" value="GAA3773186.1"/>
    <property type="molecule type" value="Genomic_DNA"/>
</dbReference>
<keyword evidence="3" id="KW-1185">Reference proteome</keyword>
<feature type="domain" description="Peptidase C14 caspase" evidence="1">
    <location>
        <begin position="15"/>
        <end position="149"/>
    </location>
</feature>
<dbReference type="PANTHER" id="PTHR48104">
    <property type="entry name" value="METACASPASE-4"/>
    <property type="match status" value="1"/>
</dbReference>
<accession>A0ABP7GTT8</accession>
<dbReference type="Pfam" id="PF00656">
    <property type="entry name" value="Peptidase_C14"/>
    <property type="match status" value="1"/>
</dbReference>
<evidence type="ECO:0000313" key="3">
    <source>
        <dbReference type="Proteomes" id="UP001500748"/>
    </source>
</evidence>
<dbReference type="InterPro" id="IPR029030">
    <property type="entry name" value="Caspase-like_dom_sf"/>
</dbReference>
<protein>
    <recommendedName>
        <fullName evidence="1">Peptidase C14 caspase domain-containing protein</fullName>
    </recommendedName>
</protein>
<name>A0ABP7GTT8_9FLAO</name>
<organism evidence="2 3">
    <name type="scientific">Flavobacterium ginsengiterrae</name>
    <dbReference type="NCBI Taxonomy" id="871695"/>
    <lineage>
        <taxon>Bacteria</taxon>
        <taxon>Pseudomonadati</taxon>
        <taxon>Bacteroidota</taxon>
        <taxon>Flavobacteriia</taxon>
        <taxon>Flavobacteriales</taxon>
        <taxon>Flavobacteriaceae</taxon>
        <taxon>Flavobacterium</taxon>
    </lineage>
</organism>
<dbReference type="Gene3D" id="3.40.50.1460">
    <property type="match status" value="1"/>
</dbReference>